<name>A0A6A5WHU5_9PLEO</name>
<dbReference type="PANTHER" id="PTHR42791:SF14">
    <property type="entry name" value="N-ACETYLTRANSFERASE DOMAIN-CONTAINING PROTEIN"/>
    <property type="match status" value="1"/>
</dbReference>
<dbReference type="AlphaFoldDB" id="A0A6A5WHU5"/>
<dbReference type="EMBL" id="ML977588">
    <property type="protein sequence ID" value="KAF2000494.1"/>
    <property type="molecule type" value="Genomic_DNA"/>
</dbReference>
<dbReference type="SUPFAM" id="SSF55729">
    <property type="entry name" value="Acyl-CoA N-acyltransferases (Nat)"/>
    <property type="match status" value="1"/>
</dbReference>
<evidence type="ECO:0000313" key="2">
    <source>
        <dbReference type="EMBL" id="KAF2000494.1"/>
    </source>
</evidence>
<dbReference type="PANTHER" id="PTHR42791">
    <property type="entry name" value="GNAT FAMILY ACETYLTRANSFERASE"/>
    <property type="match status" value="1"/>
</dbReference>
<accession>A0A6A5WHU5</accession>
<feature type="domain" description="N-acetyltransferase" evidence="1">
    <location>
        <begin position="99"/>
        <end position="232"/>
    </location>
</feature>
<dbReference type="Gene3D" id="3.40.630.30">
    <property type="match status" value="1"/>
</dbReference>
<reference evidence="2" key="1">
    <citation type="journal article" date="2020" name="Stud. Mycol.">
        <title>101 Dothideomycetes genomes: a test case for predicting lifestyles and emergence of pathogens.</title>
        <authorList>
            <person name="Haridas S."/>
            <person name="Albert R."/>
            <person name="Binder M."/>
            <person name="Bloem J."/>
            <person name="Labutti K."/>
            <person name="Salamov A."/>
            <person name="Andreopoulos B."/>
            <person name="Baker S."/>
            <person name="Barry K."/>
            <person name="Bills G."/>
            <person name="Bluhm B."/>
            <person name="Cannon C."/>
            <person name="Castanera R."/>
            <person name="Culley D."/>
            <person name="Daum C."/>
            <person name="Ezra D."/>
            <person name="Gonzalez J."/>
            <person name="Henrissat B."/>
            <person name="Kuo A."/>
            <person name="Liang C."/>
            <person name="Lipzen A."/>
            <person name="Lutzoni F."/>
            <person name="Magnuson J."/>
            <person name="Mondo S."/>
            <person name="Nolan M."/>
            <person name="Ohm R."/>
            <person name="Pangilinan J."/>
            <person name="Park H.-J."/>
            <person name="Ramirez L."/>
            <person name="Alfaro M."/>
            <person name="Sun H."/>
            <person name="Tritt A."/>
            <person name="Yoshinaga Y."/>
            <person name="Zwiers L.-H."/>
            <person name="Turgeon B."/>
            <person name="Goodwin S."/>
            <person name="Spatafora J."/>
            <person name="Crous P."/>
            <person name="Grigoriev I."/>
        </authorList>
    </citation>
    <scope>NUCLEOTIDE SEQUENCE</scope>
    <source>
        <strain evidence="2">CBS 123094</strain>
    </source>
</reference>
<dbReference type="OrthoDB" id="2115692at2759"/>
<dbReference type="PROSITE" id="PS51186">
    <property type="entry name" value="GNAT"/>
    <property type="match status" value="1"/>
</dbReference>
<dbReference type="Pfam" id="PF00583">
    <property type="entry name" value="Acetyltransf_1"/>
    <property type="match status" value="1"/>
</dbReference>
<keyword evidence="2" id="KW-0012">Acyltransferase</keyword>
<organism evidence="2 3">
    <name type="scientific">Amniculicola lignicola CBS 123094</name>
    <dbReference type="NCBI Taxonomy" id="1392246"/>
    <lineage>
        <taxon>Eukaryota</taxon>
        <taxon>Fungi</taxon>
        <taxon>Dikarya</taxon>
        <taxon>Ascomycota</taxon>
        <taxon>Pezizomycotina</taxon>
        <taxon>Dothideomycetes</taxon>
        <taxon>Pleosporomycetidae</taxon>
        <taxon>Pleosporales</taxon>
        <taxon>Amniculicolaceae</taxon>
        <taxon>Amniculicola</taxon>
    </lineage>
</organism>
<dbReference type="GO" id="GO:0016747">
    <property type="term" value="F:acyltransferase activity, transferring groups other than amino-acyl groups"/>
    <property type="evidence" value="ECO:0007669"/>
    <property type="project" value="InterPro"/>
</dbReference>
<proteinExistence type="predicted"/>
<evidence type="ECO:0000313" key="3">
    <source>
        <dbReference type="Proteomes" id="UP000799779"/>
    </source>
</evidence>
<dbReference type="InterPro" id="IPR052523">
    <property type="entry name" value="Trichothecene_AcTrans"/>
</dbReference>
<protein>
    <submittedName>
        <fullName evidence="2">Acyl-CoA N-acyltransferase</fullName>
    </submittedName>
</protein>
<evidence type="ECO:0000259" key="1">
    <source>
        <dbReference type="PROSITE" id="PS51186"/>
    </source>
</evidence>
<keyword evidence="3" id="KW-1185">Reference proteome</keyword>
<sequence>MPSPPLTTSLLTPSQIPLYQAIRHEAFTPTVNKIIYTREPAPSTQARIISEFQDSLANGDFFLGCFDSSCPSSTGDERGEMIAGAKWRWAGARDAEGKEVVGERTREAVDEEMRKKGAEPYAESDGRAWEKLFEELKGKKMGFMGRRCYYVLDTLATKTAHMGKGAGSLLIRWGVERADAIGVECYLEANILAVPLYERFGFQRVGSFPIDLKEFGLGEERINFVLMIRPAKDGKEGAA</sequence>
<keyword evidence="2" id="KW-0808">Transferase</keyword>
<dbReference type="Proteomes" id="UP000799779">
    <property type="component" value="Unassembled WGS sequence"/>
</dbReference>
<gene>
    <name evidence="2" type="ORF">P154DRAFT_434671</name>
</gene>
<dbReference type="InterPro" id="IPR016181">
    <property type="entry name" value="Acyl_CoA_acyltransferase"/>
</dbReference>
<dbReference type="InterPro" id="IPR000182">
    <property type="entry name" value="GNAT_dom"/>
</dbReference>